<dbReference type="SUPFAM" id="SSF53335">
    <property type="entry name" value="S-adenosyl-L-methionine-dependent methyltransferases"/>
    <property type="match status" value="1"/>
</dbReference>
<evidence type="ECO:0000256" key="7">
    <source>
        <dbReference type="ARBA" id="ARBA00022840"/>
    </source>
</evidence>
<evidence type="ECO:0000256" key="4">
    <source>
        <dbReference type="ARBA" id="ARBA00022643"/>
    </source>
</evidence>
<dbReference type="SUPFAM" id="SSF82114">
    <property type="entry name" value="Riboflavin kinase-like"/>
    <property type="match status" value="1"/>
</dbReference>
<keyword evidence="9" id="KW-0732">Signal</keyword>
<proteinExistence type="predicted"/>
<dbReference type="OrthoDB" id="276388at2759"/>
<keyword evidence="7" id="KW-0067">ATP-binding</keyword>
<feature type="chain" id="PRO_5040319811" description="riboflavin kinase" evidence="9">
    <location>
        <begin position="24"/>
        <end position="570"/>
    </location>
</feature>
<dbReference type="Gene3D" id="2.40.30.30">
    <property type="entry name" value="Riboflavin kinase-like"/>
    <property type="match status" value="1"/>
</dbReference>
<dbReference type="Pfam" id="PF01687">
    <property type="entry name" value="Flavokinase"/>
    <property type="match status" value="1"/>
</dbReference>
<dbReference type="PANTHER" id="PTHR22749">
    <property type="entry name" value="RIBOFLAVIN KINASE/FMN ADENYLYLTRANSFERASE"/>
    <property type="match status" value="1"/>
</dbReference>
<organism evidence="11 12">
    <name type="scientific">Seminavis robusta</name>
    <dbReference type="NCBI Taxonomy" id="568900"/>
    <lineage>
        <taxon>Eukaryota</taxon>
        <taxon>Sar</taxon>
        <taxon>Stramenopiles</taxon>
        <taxon>Ochrophyta</taxon>
        <taxon>Bacillariophyta</taxon>
        <taxon>Bacillariophyceae</taxon>
        <taxon>Bacillariophycidae</taxon>
        <taxon>Naviculales</taxon>
        <taxon>Naviculaceae</taxon>
        <taxon>Seminavis</taxon>
    </lineage>
</organism>
<sequence>MMMMEVALSFSLLVLLLPVSCMAFSAAITRGALATRKPLSNPARFWIQPPTSRRPFVSQRTSTLLRLDKGDATTSSNTEFEREFTQKQKATSSQLKSDSTTSATSATTESEHLDHQSRVFDELSTFFASEEAIPPDVVPILHKMTDSMIDQVIHLRQQGHALNQASRPARANQNATYTENFFHILDVGCGSGALFDFYMQAADKKDITLHIQGLDLAPKMIENAKVYAEALLDDNDDDNQQHSISVQLGDISHWVPTNNNKDEPQKFDLVVANACFGNFWDQQQALKQMSDCLRVDGLLCITHPLGSDFVQQLRQEDAMMVPNLLPTSVPELQQLARTLPIRILNVVDKDDNNKDPLSYYMATATKVVYRTVPQTMRFRGQVDRGYGRGGKKLGFPTANLPSGLFQGALQDVPCGVYFGWAVLEGDNNVDATTTGRNVPHKAVVNVGFSPTFEGQENPEKIVEAHLMLSSDDKALDPPDFYDEVMRLQLIGFIRPEMKFPSFPDLIAQISTDVEDAKDALDLELYKEFQKDGFVSDPSSSSSSWVGSGGGDETASWEFQDVEDVVEQINK</sequence>
<keyword evidence="6" id="KW-0547">Nucleotide-binding</keyword>
<keyword evidence="5" id="KW-0808">Transferase</keyword>
<dbReference type="EC" id="2.7.1.26" evidence="2"/>
<dbReference type="SMART" id="SM00904">
    <property type="entry name" value="Flavokinase"/>
    <property type="match status" value="1"/>
</dbReference>
<feature type="region of interest" description="Disordered" evidence="8">
    <location>
        <begin position="532"/>
        <end position="558"/>
    </location>
</feature>
<dbReference type="PANTHER" id="PTHR22749:SF6">
    <property type="entry name" value="RIBOFLAVIN KINASE"/>
    <property type="match status" value="1"/>
</dbReference>
<dbReference type="GO" id="GO:0005524">
    <property type="term" value="F:ATP binding"/>
    <property type="evidence" value="ECO:0007669"/>
    <property type="project" value="UniProtKB-KW"/>
</dbReference>
<dbReference type="CDD" id="cd02440">
    <property type="entry name" value="AdoMet_MTases"/>
    <property type="match status" value="1"/>
</dbReference>
<evidence type="ECO:0000256" key="2">
    <source>
        <dbReference type="ARBA" id="ARBA00012105"/>
    </source>
</evidence>
<dbReference type="GO" id="GO:0008531">
    <property type="term" value="F:riboflavin kinase activity"/>
    <property type="evidence" value="ECO:0007669"/>
    <property type="project" value="UniProtKB-EC"/>
</dbReference>
<dbReference type="GO" id="GO:0009231">
    <property type="term" value="P:riboflavin biosynthetic process"/>
    <property type="evidence" value="ECO:0007669"/>
    <property type="project" value="InterPro"/>
</dbReference>
<feature type="region of interest" description="Disordered" evidence="8">
    <location>
        <begin position="69"/>
        <end position="115"/>
    </location>
</feature>
<feature type="domain" description="Riboflavin kinase" evidence="10">
    <location>
        <begin position="376"/>
        <end position="521"/>
    </location>
</feature>
<evidence type="ECO:0000256" key="3">
    <source>
        <dbReference type="ARBA" id="ARBA00022630"/>
    </source>
</evidence>
<feature type="compositionally biased region" description="Polar residues" evidence="8">
    <location>
        <begin position="87"/>
        <end position="96"/>
    </location>
</feature>
<evidence type="ECO:0000259" key="10">
    <source>
        <dbReference type="SMART" id="SM00904"/>
    </source>
</evidence>
<name>A0A9N8DGN8_9STRA</name>
<reference evidence="11" key="1">
    <citation type="submission" date="2020-06" db="EMBL/GenBank/DDBJ databases">
        <authorList>
            <consortium name="Plant Systems Biology data submission"/>
        </authorList>
    </citation>
    <scope>NUCLEOTIDE SEQUENCE</scope>
    <source>
        <strain evidence="11">D6</strain>
    </source>
</reference>
<comment type="caution">
    <text evidence="11">The sequence shown here is derived from an EMBL/GenBank/DDBJ whole genome shotgun (WGS) entry which is preliminary data.</text>
</comment>
<evidence type="ECO:0000256" key="9">
    <source>
        <dbReference type="SAM" id="SignalP"/>
    </source>
</evidence>
<feature type="compositionally biased region" description="Low complexity" evidence="8">
    <location>
        <begin position="532"/>
        <end position="545"/>
    </location>
</feature>
<dbReference type="InterPro" id="IPR025714">
    <property type="entry name" value="Methyltranfer_dom"/>
</dbReference>
<feature type="compositionally biased region" description="Low complexity" evidence="8">
    <location>
        <begin position="97"/>
        <end position="108"/>
    </location>
</feature>
<dbReference type="InterPro" id="IPR023465">
    <property type="entry name" value="Riboflavin_kinase_dom_sf"/>
</dbReference>
<gene>
    <name evidence="11" type="ORF">SEMRO_78_G042450.1</name>
</gene>
<evidence type="ECO:0000256" key="1">
    <source>
        <dbReference type="ARBA" id="ARBA00005201"/>
    </source>
</evidence>
<comment type="pathway">
    <text evidence="1">Cofactor biosynthesis; FMN biosynthesis; FMN from riboflavin (ATP route): step 1/1.</text>
</comment>
<keyword evidence="3" id="KW-0285">Flavoprotein</keyword>
<dbReference type="InterPro" id="IPR015865">
    <property type="entry name" value="Riboflavin_kinase_bac/euk"/>
</dbReference>
<evidence type="ECO:0000313" key="11">
    <source>
        <dbReference type="EMBL" id="CAB9500210.1"/>
    </source>
</evidence>
<dbReference type="Proteomes" id="UP001153069">
    <property type="component" value="Unassembled WGS sequence"/>
</dbReference>
<keyword evidence="4" id="KW-0288">FMN</keyword>
<dbReference type="EMBL" id="CAICTM010000077">
    <property type="protein sequence ID" value="CAB9500210.1"/>
    <property type="molecule type" value="Genomic_DNA"/>
</dbReference>
<dbReference type="GO" id="GO:0009398">
    <property type="term" value="P:FMN biosynthetic process"/>
    <property type="evidence" value="ECO:0007669"/>
    <property type="project" value="TreeGrafter"/>
</dbReference>
<accession>A0A9N8DGN8</accession>
<keyword evidence="12" id="KW-1185">Reference proteome</keyword>
<evidence type="ECO:0000256" key="5">
    <source>
        <dbReference type="ARBA" id="ARBA00022679"/>
    </source>
</evidence>
<protein>
    <recommendedName>
        <fullName evidence="2">riboflavin kinase</fullName>
        <ecNumber evidence="2">2.7.1.26</ecNumber>
    </recommendedName>
</protein>
<feature type="signal peptide" evidence="9">
    <location>
        <begin position="1"/>
        <end position="23"/>
    </location>
</feature>
<evidence type="ECO:0000313" key="12">
    <source>
        <dbReference type="Proteomes" id="UP001153069"/>
    </source>
</evidence>
<dbReference type="InterPro" id="IPR029063">
    <property type="entry name" value="SAM-dependent_MTases_sf"/>
</dbReference>
<dbReference type="AlphaFoldDB" id="A0A9N8DGN8"/>
<dbReference type="InterPro" id="IPR023468">
    <property type="entry name" value="Riboflavin_kinase"/>
</dbReference>
<keyword evidence="11" id="KW-0418">Kinase</keyword>
<dbReference type="Gene3D" id="3.40.50.150">
    <property type="entry name" value="Vaccinia Virus protein VP39"/>
    <property type="match status" value="1"/>
</dbReference>
<evidence type="ECO:0000256" key="6">
    <source>
        <dbReference type="ARBA" id="ARBA00022741"/>
    </source>
</evidence>
<evidence type="ECO:0000256" key="8">
    <source>
        <dbReference type="SAM" id="MobiDB-lite"/>
    </source>
</evidence>
<dbReference type="Pfam" id="PF13847">
    <property type="entry name" value="Methyltransf_31"/>
    <property type="match status" value="1"/>
</dbReference>